<keyword evidence="7" id="KW-0812">Transmembrane</keyword>
<dbReference type="Gene3D" id="3.90.550.20">
    <property type="match status" value="1"/>
</dbReference>
<dbReference type="Pfam" id="PF04488">
    <property type="entry name" value="Gly_transf_sug"/>
    <property type="match status" value="1"/>
</dbReference>
<evidence type="ECO:0000256" key="8">
    <source>
        <dbReference type="ARBA" id="ARBA00022741"/>
    </source>
</evidence>
<keyword evidence="8" id="KW-0547">Nucleotide-binding</keyword>
<evidence type="ECO:0000256" key="3">
    <source>
        <dbReference type="ARBA" id="ARBA00006462"/>
    </source>
</evidence>
<dbReference type="EMBL" id="JAOYFB010000038">
    <property type="protein sequence ID" value="KAK4025316.1"/>
    <property type="molecule type" value="Genomic_DNA"/>
</dbReference>
<dbReference type="EC" id="2.4.1.122" evidence="4"/>
<dbReference type="InterPro" id="IPR007652">
    <property type="entry name" value="A1-4-GlycosylTfrase_dom"/>
</dbReference>
<protein>
    <recommendedName>
        <fullName evidence="4">N-acetylgalactosaminide beta-1,3-galactosyltransferase</fullName>
        <ecNumber evidence="4">2.4.1.122</ecNumber>
    </recommendedName>
</protein>
<evidence type="ECO:0000256" key="11">
    <source>
        <dbReference type="ARBA" id="ARBA00023136"/>
    </source>
</evidence>
<comment type="subcellular location">
    <subcellularLocation>
        <location evidence="1">Membrane</location>
        <topology evidence="1">Single-pass type II membrane protein</topology>
    </subcellularLocation>
</comment>
<proteinExistence type="inferred from homology"/>
<dbReference type="InterPro" id="IPR026050">
    <property type="entry name" value="C1GALT1/C1GALT1_chp1"/>
</dbReference>
<dbReference type="PANTHER" id="PTHR23033">
    <property type="entry name" value="BETA1,3-GALACTOSYLTRANSFERASE"/>
    <property type="match status" value="1"/>
</dbReference>
<keyword evidence="5" id="KW-0328">Glycosyltransferase</keyword>
<evidence type="ECO:0000256" key="2">
    <source>
        <dbReference type="ARBA" id="ARBA00004922"/>
    </source>
</evidence>
<dbReference type="Pfam" id="PF04572">
    <property type="entry name" value="Gb3_synth"/>
    <property type="match status" value="1"/>
</dbReference>
<evidence type="ECO:0000256" key="7">
    <source>
        <dbReference type="ARBA" id="ARBA00022692"/>
    </source>
</evidence>
<accession>A0ABR0AJL5</accession>
<evidence type="ECO:0000313" key="14">
    <source>
        <dbReference type="EMBL" id="KAK4025316.1"/>
    </source>
</evidence>
<comment type="pathway">
    <text evidence="2">Protein modification; protein glycosylation.</text>
</comment>
<keyword evidence="10" id="KW-1133">Transmembrane helix</keyword>
<evidence type="ECO:0000313" key="15">
    <source>
        <dbReference type="Proteomes" id="UP001234178"/>
    </source>
</evidence>
<keyword evidence="9" id="KW-0735">Signal-anchor</keyword>
<name>A0ABR0AJL5_9CRUS</name>
<comment type="similarity">
    <text evidence="3">Belongs to the glycosyltransferase 31 family. Beta3-Gal-T subfamily.</text>
</comment>
<dbReference type="PANTHER" id="PTHR23033:SF14">
    <property type="entry name" value="GLYCOPROTEIN-N-ACETYLGALACTOSAMINE 3-BETA-GALACTOSYLTRANSFERASE 1-RELATED"/>
    <property type="match status" value="1"/>
</dbReference>
<gene>
    <name evidence="14" type="ORF">OUZ56_014391</name>
</gene>
<evidence type="ECO:0000256" key="4">
    <source>
        <dbReference type="ARBA" id="ARBA00012557"/>
    </source>
</evidence>
<dbReference type="Gene3D" id="3.90.550.50">
    <property type="match status" value="1"/>
</dbReference>
<evidence type="ECO:0000256" key="1">
    <source>
        <dbReference type="ARBA" id="ARBA00004606"/>
    </source>
</evidence>
<feature type="domain" description="Alpha 1,4-glycosyltransferase" evidence="13">
    <location>
        <begin position="217"/>
        <end position="345"/>
    </location>
</feature>
<sequence>MFCRSNPNSRQLLLCVDTNIPAVTPPSADGLIMTPNLRPNEWKSFNATSSNETINRRIFFHETSGRNQLSLQQCCAVESAAKHNPDRPVQLFIRPLKDGCLGDGRQSSSHPSALFHNPPWLDVLSHYPNVAAILLNEDHYFSGTPLQDWYRAGQWLESQHEVAHLSDYIRILTLYKGGGLYLDTDILTLKPYQGDVFRNCLVYGSSRLEVFSNGVMHLERGHWLSAEIVRLLAAEYDPEAYAYHGPALVSEVMGRMCGVVAGNSKTNQCEDVKLLSDRFFYPIEAPFSDAIFNENENKTDVKTLIKIRKAYGLHLWNSLAYVHELEFEKELENLFTVASHCPTAFYICLRVTGTNTRLIVLQKTGIGVGFILGLLVAIYFLEYSPCYNQEVFRDHLQGPSEDTSFIAEEASQMSDTSSRMSLKKRDRILCWIVTSPKTHSRARLIRETWGKRCDTLLFMSSAQDEVLPDAIVLPVNDTYANLWGKTKEALKYIYTHHFNEAEWFYKADDDTYAVMENMRHLLTSFDASTAIHLGFRYENPNNGKHFMSGGSGYVLTKEAIRRFVELGIGNVTNKVQMTSSPKKTSPCSPGHEGLEDAKLGSCLEKLNVTAEDSRDENEEERFLPFSLEEMICGHLKYKPEDYWMLREWSFYFPLKEVSITNCFVNSTVPMVKLVDMKCCSRYTVAFHYVKDYQLKVYEYLIYKLRLHANL</sequence>
<evidence type="ECO:0000259" key="12">
    <source>
        <dbReference type="Pfam" id="PF02434"/>
    </source>
</evidence>
<evidence type="ECO:0000259" key="13">
    <source>
        <dbReference type="Pfam" id="PF04572"/>
    </source>
</evidence>
<dbReference type="Pfam" id="PF02434">
    <property type="entry name" value="Fringe"/>
    <property type="match status" value="1"/>
</dbReference>
<evidence type="ECO:0000256" key="5">
    <source>
        <dbReference type="ARBA" id="ARBA00022676"/>
    </source>
</evidence>
<dbReference type="SUPFAM" id="SSF53448">
    <property type="entry name" value="Nucleotide-diphospho-sugar transferases"/>
    <property type="match status" value="1"/>
</dbReference>
<organism evidence="14 15">
    <name type="scientific">Daphnia magna</name>
    <dbReference type="NCBI Taxonomy" id="35525"/>
    <lineage>
        <taxon>Eukaryota</taxon>
        <taxon>Metazoa</taxon>
        <taxon>Ecdysozoa</taxon>
        <taxon>Arthropoda</taxon>
        <taxon>Crustacea</taxon>
        <taxon>Branchiopoda</taxon>
        <taxon>Diplostraca</taxon>
        <taxon>Cladocera</taxon>
        <taxon>Anomopoda</taxon>
        <taxon>Daphniidae</taxon>
        <taxon>Daphnia</taxon>
    </lineage>
</organism>
<keyword evidence="15" id="KW-1185">Reference proteome</keyword>
<keyword evidence="6" id="KW-0808">Transferase</keyword>
<dbReference type="Proteomes" id="UP001234178">
    <property type="component" value="Unassembled WGS sequence"/>
</dbReference>
<reference evidence="14 15" key="1">
    <citation type="journal article" date="2023" name="Nucleic Acids Res.">
        <title>The hologenome of Daphnia magna reveals possible DNA methylation and microbiome-mediated evolution of the host genome.</title>
        <authorList>
            <person name="Chaturvedi A."/>
            <person name="Li X."/>
            <person name="Dhandapani V."/>
            <person name="Marshall H."/>
            <person name="Kissane S."/>
            <person name="Cuenca-Cambronero M."/>
            <person name="Asole G."/>
            <person name="Calvet F."/>
            <person name="Ruiz-Romero M."/>
            <person name="Marangio P."/>
            <person name="Guigo R."/>
            <person name="Rago D."/>
            <person name="Mirbahai L."/>
            <person name="Eastwood N."/>
            <person name="Colbourne J.K."/>
            <person name="Zhou J."/>
            <person name="Mallon E."/>
            <person name="Orsini L."/>
        </authorList>
    </citation>
    <scope>NUCLEOTIDE SEQUENCE [LARGE SCALE GENOMIC DNA]</scope>
    <source>
        <strain evidence="14">LRV0_1</strain>
    </source>
</reference>
<evidence type="ECO:0000256" key="10">
    <source>
        <dbReference type="ARBA" id="ARBA00022989"/>
    </source>
</evidence>
<dbReference type="InterPro" id="IPR029044">
    <property type="entry name" value="Nucleotide-diphossugar_trans"/>
</dbReference>
<dbReference type="InterPro" id="IPR003378">
    <property type="entry name" value="Fringe-like_glycosylTrfase"/>
</dbReference>
<evidence type="ECO:0000256" key="9">
    <source>
        <dbReference type="ARBA" id="ARBA00022968"/>
    </source>
</evidence>
<keyword evidence="11" id="KW-0472">Membrane</keyword>
<feature type="domain" description="Fringe-like glycosyltransferase" evidence="12">
    <location>
        <begin position="427"/>
        <end position="563"/>
    </location>
</feature>
<dbReference type="InterPro" id="IPR007577">
    <property type="entry name" value="GlycoTrfase_DXD_sugar-bd_CS"/>
</dbReference>
<evidence type="ECO:0000256" key="6">
    <source>
        <dbReference type="ARBA" id="ARBA00022679"/>
    </source>
</evidence>
<comment type="caution">
    <text evidence="14">The sequence shown here is derived from an EMBL/GenBank/DDBJ whole genome shotgun (WGS) entry which is preliminary data.</text>
</comment>